<dbReference type="Proteomes" id="UP001595715">
    <property type="component" value="Unassembled WGS sequence"/>
</dbReference>
<comment type="caution">
    <text evidence="1">The sequence shown here is derived from an EMBL/GenBank/DDBJ whole genome shotgun (WGS) entry which is preliminary data.</text>
</comment>
<organism evidence="1 2">
    <name type="scientific">Paenibacillus xanthanilyticus</name>
    <dbReference type="NCBI Taxonomy" id="1783531"/>
    <lineage>
        <taxon>Bacteria</taxon>
        <taxon>Bacillati</taxon>
        <taxon>Bacillota</taxon>
        <taxon>Bacilli</taxon>
        <taxon>Bacillales</taxon>
        <taxon>Paenibacillaceae</taxon>
        <taxon>Paenibacillus</taxon>
    </lineage>
</organism>
<sequence length="158" mass="17427">MSSYSNWLTSNQEGEVRGPIFVPGGHEISGVEVKEQAGFGITDIRLHFRQHDNDTGGESQVTGWLTNGNHNWIKDVYLPNDKLVLGIQGRVQAGFGLVDIRLIYKNKDGSATSNLFSDWVTNNDGVESEALVPDGTYTWGIEGREQAGFGIVNLRLVY</sequence>
<protein>
    <submittedName>
        <fullName evidence="1">Uncharacterized protein</fullName>
    </submittedName>
</protein>
<dbReference type="EMBL" id="JBHSAM010000034">
    <property type="protein sequence ID" value="MFC4102924.1"/>
    <property type="molecule type" value="Genomic_DNA"/>
</dbReference>
<evidence type="ECO:0000313" key="1">
    <source>
        <dbReference type="EMBL" id="MFC4102924.1"/>
    </source>
</evidence>
<reference evidence="2" key="1">
    <citation type="journal article" date="2019" name="Int. J. Syst. Evol. Microbiol.">
        <title>The Global Catalogue of Microorganisms (GCM) 10K type strain sequencing project: providing services to taxonomists for standard genome sequencing and annotation.</title>
        <authorList>
            <consortium name="The Broad Institute Genomics Platform"/>
            <consortium name="The Broad Institute Genome Sequencing Center for Infectious Disease"/>
            <person name="Wu L."/>
            <person name="Ma J."/>
        </authorList>
    </citation>
    <scope>NUCLEOTIDE SEQUENCE [LARGE SCALE GENOMIC DNA]</scope>
    <source>
        <strain evidence="2">IBRC-M 10987</strain>
    </source>
</reference>
<evidence type="ECO:0000313" key="2">
    <source>
        <dbReference type="Proteomes" id="UP001595715"/>
    </source>
</evidence>
<gene>
    <name evidence="1" type="ORF">ACFOZ8_25200</name>
</gene>
<dbReference type="RefSeq" id="WP_377721526.1">
    <property type="nucleotide sequence ID" value="NZ_JBHSAM010000034.1"/>
</dbReference>
<name>A0ABV8KA96_9BACL</name>
<keyword evidence="2" id="KW-1185">Reference proteome</keyword>
<proteinExistence type="predicted"/>
<accession>A0ABV8KA96</accession>